<dbReference type="GO" id="GO:0003700">
    <property type="term" value="F:DNA-binding transcription factor activity"/>
    <property type="evidence" value="ECO:0007669"/>
    <property type="project" value="InterPro"/>
</dbReference>
<dbReference type="InterPro" id="IPR018061">
    <property type="entry name" value="Retropepsins"/>
</dbReference>
<dbReference type="InterPro" id="IPR008919">
    <property type="entry name" value="Retrov_capsid_N"/>
</dbReference>
<dbReference type="GO" id="GO:0005634">
    <property type="term" value="C:nucleus"/>
    <property type="evidence" value="ECO:0007669"/>
    <property type="project" value="UniProtKB-SubCell"/>
</dbReference>
<dbReference type="InterPro" id="IPR000232">
    <property type="entry name" value="HSF_DNA-bd"/>
</dbReference>
<keyword evidence="12" id="KW-1185">Reference proteome</keyword>
<protein>
    <recommendedName>
        <fullName evidence="10">Peptidase A2 domain-containing protein</fullName>
    </recommendedName>
</protein>
<dbReference type="PANTHER" id="PTHR19422">
    <property type="entry name" value="GAG RETROVIRAL POLYPROTEIN"/>
    <property type="match status" value="1"/>
</dbReference>
<comment type="caution">
    <text evidence="11">The sequence shown here is derived from an EMBL/GenBank/DDBJ whole genome shotgun (WGS) entry which is preliminary data.</text>
</comment>
<dbReference type="InterPro" id="IPR036388">
    <property type="entry name" value="WH-like_DNA-bd_sf"/>
</dbReference>
<reference evidence="11 12" key="1">
    <citation type="submission" date="2018-07" db="EMBL/GenBank/DDBJ databases">
        <title>A high quality draft genome assembly of the barn swallow (H. rustica rustica).</title>
        <authorList>
            <person name="Formenti G."/>
            <person name="Chiara M."/>
            <person name="Poveda L."/>
            <person name="Francoijs K.-J."/>
            <person name="Bonisoli-Alquati A."/>
            <person name="Canova L."/>
            <person name="Gianfranceschi L."/>
            <person name="Horner D.S."/>
            <person name="Saino N."/>
        </authorList>
    </citation>
    <scope>NUCLEOTIDE SEQUENCE [LARGE SCALE GENOMIC DNA]</scope>
    <source>
        <strain evidence="11">Chelidonia</strain>
        <tissue evidence="11">Blood</tissue>
    </source>
</reference>
<dbReference type="OrthoDB" id="9900537at2759"/>
<evidence type="ECO:0000259" key="10">
    <source>
        <dbReference type="PROSITE" id="PS50175"/>
    </source>
</evidence>
<feature type="compositionally biased region" description="Basic and acidic residues" evidence="9">
    <location>
        <begin position="187"/>
        <end position="200"/>
    </location>
</feature>
<dbReference type="AlphaFoldDB" id="A0A3M0ILP8"/>
<evidence type="ECO:0000256" key="2">
    <source>
        <dbReference type="ARBA" id="ARBA00006403"/>
    </source>
</evidence>
<dbReference type="Gene3D" id="1.10.375.10">
    <property type="entry name" value="Human Immunodeficiency Virus Type 1 Capsid Protein"/>
    <property type="match status" value="1"/>
</dbReference>
<dbReference type="InterPro" id="IPR051592">
    <property type="entry name" value="HERV-K_Pro_peptidase_A2"/>
</dbReference>
<dbReference type="PANTHER" id="PTHR19422:SF123">
    <property type="entry name" value="RT1 CLASS I, LOCUS CE15"/>
    <property type="match status" value="1"/>
</dbReference>
<feature type="region of interest" description="Disordered" evidence="9">
    <location>
        <begin position="339"/>
        <end position="385"/>
    </location>
</feature>
<organism evidence="11 12">
    <name type="scientific">Hirundo rustica rustica</name>
    <dbReference type="NCBI Taxonomy" id="333673"/>
    <lineage>
        <taxon>Eukaryota</taxon>
        <taxon>Metazoa</taxon>
        <taxon>Chordata</taxon>
        <taxon>Craniata</taxon>
        <taxon>Vertebrata</taxon>
        <taxon>Euteleostomi</taxon>
        <taxon>Archelosauria</taxon>
        <taxon>Archosauria</taxon>
        <taxon>Dinosauria</taxon>
        <taxon>Saurischia</taxon>
        <taxon>Theropoda</taxon>
        <taxon>Coelurosauria</taxon>
        <taxon>Aves</taxon>
        <taxon>Neognathae</taxon>
        <taxon>Neoaves</taxon>
        <taxon>Telluraves</taxon>
        <taxon>Australaves</taxon>
        <taxon>Passeriformes</taxon>
        <taxon>Sylvioidea</taxon>
        <taxon>Hirundinidae</taxon>
        <taxon>Hirundo</taxon>
    </lineage>
</organism>
<dbReference type="Proteomes" id="UP000269221">
    <property type="component" value="Unassembled WGS sequence"/>
</dbReference>
<comment type="subcellular location">
    <subcellularLocation>
        <location evidence="1">Nucleus</location>
    </subcellularLocation>
</comment>
<dbReference type="InterPro" id="IPR001969">
    <property type="entry name" value="Aspartic_peptidase_AS"/>
</dbReference>
<keyword evidence="7" id="KW-0539">Nucleus</keyword>
<dbReference type="PROSITE" id="PS50175">
    <property type="entry name" value="ASP_PROT_RETROV"/>
    <property type="match status" value="1"/>
</dbReference>
<keyword evidence="3" id="KW-0645">Protease</keyword>
<gene>
    <name evidence="11" type="ORF">DUI87_33979</name>
</gene>
<dbReference type="GO" id="GO:0016032">
    <property type="term" value="P:viral process"/>
    <property type="evidence" value="ECO:0007669"/>
    <property type="project" value="InterPro"/>
</dbReference>
<dbReference type="GO" id="GO:0006508">
    <property type="term" value="P:proteolysis"/>
    <property type="evidence" value="ECO:0007669"/>
    <property type="project" value="UniProtKB-KW"/>
</dbReference>
<dbReference type="Gene3D" id="1.10.10.10">
    <property type="entry name" value="Winged helix-like DNA-binding domain superfamily/Winged helix DNA-binding domain"/>
    <property type="match status" value="1"/>
</dbReference>
<evidence type="ECO:0000313" key="11">
    <source>
        <dbReference type="EMBL" id="RMB89615.1"/>
    </source>
</evidence>
<dbReference type="EMBL" id="QRBI01000274">
    <property type="protein sequence ID" value="RMB89615.1"/>
    <property type="molecule type" value="Genomic_DNA"/>
</dbReference>
<comment type="similarity">
    <text evidence="2 8">Belongs to the HSF family.</text>
</comment>
<feature type="region of interest" description="Disordered" evidence="9">
    <location>
        <begin position="126"/>
        <end position="202"/>
    </location>
</feature>
<dbReference type="Gene3D" id="2.40.70.10">
    <property type="entry name" value="Acid Proteases"/>
    <property type="match status" value="1"/>
</dbReference>
<evidence type="ECO:0000256" key="5">
    <source>
        <dbReference type="ARBA" id="ARBA00022801"/>
    </source>
</evidence>
<dbReference type="CDD" id="cd05482">
    <property type="entry name" value="HIV_retropepsin_like"/>
    <property type="match status" value="1"/>
</dbReference>
<evidence type="ECO:0000256" key="6">
    <source>
        <dbReference type="ARBA" id="ARBA00023125"/>
    </source>
</evidence>
<dbReference type="Pfam" id="PF00077">
    <property type="entry name" value="RVP"/>
    <property type="match status" value="1"/>
</dbReference>
<keyword evidence="4" id="KW-0064">Aspartyl protease</keyword>
<evidence type="ECO:0000313" key="12">
    <source>
        <dbReference type="Proteomes" id="UP000269221"/>
    </source>
</evidence>
<dbReference type="InterPro" id="IPR036390">
    <property type="entry name" value="WH_DNA-bd_sf"/>
</dbReference>
<feature type="compositionally biased region" description="Polar residues" evidence="9">
    <location>
        <begin position="371"/>
        <end position="382"/>
    </location>
</feature>
<dbReference type="SUPFAM" id="SSF46785">
    <property type="entry name" value="Winged helix' DNA-binding domain"/>
    <property type="match status" value="1"/>
</dbReference>
<dbReference type="SMART" id="SM00415">
    <property type="entry name" value="HSF"/>
    <property type="match status" value="1"/>
</dbReference>
<dbReference type="SUPFAM" id="SSF50630">
    <property type="entry name" value="Acid proteases"/>
    <property type="match status" value="1"/>
</dbReference>
<dbReference type="GO" id="GO:0043565">
    <property type="term" value="F:sequence-specific DNA binding"/>
    <property type="evidence" value="ECO:0007669"/>
    <property type="project" value="InterPro"/>
</dbReference>
<evidence type="ECO:0000256" key="9">
    <source>
        <dbReference type="SAM" id="MobiDB-lite"/>
    </source>
</evidence>
<dbReference type="PROSITE" id="PS00141">
    <property type="entry name" value="ASP_PROTEASE"/>
    <property type="match status" value="1"/>
</dbReference>
<sequence length="759" mass="83007">MDAMAQLPLPAGLGAGTFPAKLWSLANDPRVLSVRWDSEARGLLVDRSLFERELLRPGGAQGPAPNAFRATQFGSFVRQLYRYGFRKVPGRAGAAAPGDAGAWLHYSNPWFRRDRPDLLLRIRRRSAANTQRRAAGPEGRRRPPCGSQQLPGPRPLPDERHGRARFQPLPRERPPLARRPPCGFHLLHRERPGPARREGPSRFQELYGERPLPAERELLRVPPCHFQGFHGEQLLPPRWEGPRSRMEELYGEQPPPLDRELLWMQPCSFQQLHREQQPPASNPPAAAGTSAPHAPAGSAGCAASTASSSAQNAPAQEESPALDLGQAIEKMIREIRNSLPVKAPSAQGNINVGPESPREDPMNRAAAEEVSSGTESCGNSSPEPEEPGFFINPHTVHELVEWRRFGDKLWELTLDDDKTAKKMSKVWRVVHNELLLCQAEKRAAREVVSAQEKNKDYNPFLGTSTPNPPVFTTIHLPASAPPLAEVESRQGANNIREPPRSPGNATPVLPQVAMFPDSQEPIPGAESDLAGAMARERREVWAALARQGAEQGDKDMLEAASDCLAFPVTFTPNPARGLQATVTVLDWKMLAQLRSTVGQYGVTNKKGQRLAQLIPLPQLAKDISPMRHDAKNQGRFSSTEGLTLLTIDLSTRPRRAVELCLNGQIKKLMGLLDTGADTSIIAPSEWPHDWPLQAAATTVTGVGGMTLASRTPTLTVVIDGKYAQASFSVTPLPPTVQSLIGRDVLAQLGIVLTNDHPLG</sequence>
<evidence type="ECO:0000256" key="1">
    <source>
        <dbReference type="ARBA" id="ARBA00004123"/>
    </source>
</evidence>
<keyword evidence="6" id="KW-0238">DNA-binding</keyword>
<dbReference type="STRING" id="333673.A0A3M0ILP8"/>
<evidence type="ECO:0000256" key="8">
    <source>
        <dbReference type="RuleBase" id="RU004020"/>
    </source>
</evidence>
<feature type="compositionally biased region" description="Low complexity" evidence="9">
    <location>
        <begin position="283"/>
        <end position="315"/>
    </location>
</feature>
<dbReference type="GO" id="GO:0004190">
    <property type="term" value="F:aspartic-type endopeptidase activity"/>
    <property type="evidence" value="ECO:0007669"/>
    <property type="project" value="UniProtKB-KW"/>
</dbReference>
<feature type="domain" description="Peptidase A2" evidence="10">
    <location>
        <begin position="668"/>
        <end position="744"/>
    </location>
</feature>
<feature type="region of interest" description="Disordered" evidence="9">
    <location>
        <begin position="272"/>
        <end position="321"/>
    </location>
</feature>
<dbReference type="Pfam" id="PF00447">
    <property type="entry name" value="HSF_DNA-bind"/>
    <property type="match status" value="1"/>
</dbReference>
<dbReference type="InterPro" id="IPR034170">
    <property type="entry name" value="Retropepsin-like_cat_dom"/>
</dbReference>
<dbReference type="InterPro" id="IPR001995">
    <property type="entry name" value="Peptidase_A2_cat"/>
</dbReference>
<name>A0A3M0ILP8_HIRRU</name>
<keyword evidence="5" id="KW-0378">Hydrolase</keyword>
<evidence type="ECO:0000256" key="7">
    <source>
        <dbReference type="ARBA" id="ARBA00023242"/>
    </source>
</evidence>
<evidence type="ECO:0000256" key="4">
    <source>
        <dbReference type="ARBA" id="ARBA00022750"/>
    </source>
</evidence>
<accession>A0A3M0ILP8</accession>
<proteinExistence type="inferred from homology"/>
<evidence type="ECO:0000256" key="3">
    <source>
        <dbReference type="ARBA" id="ARBA00022670"/>
    </source>
</evidence>
<dbReference type="InterPro" id="IPR021109">
    <property type="entry name" value="Peptidase_aspartic_dom_sf"/>
</dbReference>